<dbReference type="Proteomes" id="UP000033140">
    <property type="component" value="Unassembled WGS sequence"/>
</dbReference>
<feature type="repeat" description="WD" evidence="7">
    <location>
        <begin position="263"/>
        <end position="296"/>
    </location>
</feature>
<dbReference type="GO" id="GO:0005829">
    <property type="term" value="C:cytosol"/>
    <property type="evidence" value="ECO:0007669"/>
    <property type="project" value="TreeGrafter"/>
</dbReference>
<dbReference type="AlphaFoldDB" id="A0A0E9NB62"/>
<dbReference type="Pfam" id="PF01210">
    <property type="entry name" value="NAD_Gly3P_dh_N"/>
    <property type="match status" value="1"/>
</dbReference>
<feature type="domain" description="Glycerol-3-phosphate dehydrogenase NAD-dependent C-terminal" evidence="11">
    <location>
        <begin position="605"/>
        <end position="751"/>
    </location>
</feature>
<feature type="repeat" description="WD" evidence="7">
    <location>
        <begin position="9"/>
        <end position="51"/>
    </location>
</feature>
<dbReference type="InterPro" id="IPR011047">
    <property type="entry name" value="Quinoprotein_ADH-like_sf"/>
</dbReference>
<dbReference type="InterPro" id="IPR001680">
    <property type="entry name" value="WD40_rpt"/>
</dbReference>
<evidence type="ECO:0000256" key="5">
    <source>
        <dbReference type="ARBA" id="ARBA00023027"/>
    </source>
</evidence>
<dbReference type="SUPFAM" id="SSF50978">
    <property type="entry name" value="WD40 repeat-like"/>
    <property type="match status" value="1"/>
</dbReference>
<dbReference type="Gene3D" id="3.40.50.720">
    <property type="entry name" value="NAD(P)-binding Rossmann-like Domain"/>
    <property type="match status" value="1"/>
</dbReference>
<dbReference type="Pfam" id="PF00400">
    <property type="entry name" value="WD40"/>
    <property type="match status" value="2"/>
</dbReference>
<feature type="domain" description="Glycerol-3-phosphate dehydrogenase NAD-dependent N-terminal" evidence="10">
    <location>
        <begin position="407"/>
        <end position="579"/>
    </location>
</feature>
<dbReference type="PROSITE" id="PS00678">
    <property type="entry name" value="WD_REPEATS_1"/>
    <property type="match status" value="1"/>
</dbReference>
<dbReference type="PANTHER" id="PTHR11728:SF8">
    <property type="entry name" value="GLYCEROL-3-PHOSPHATE DEHYDROGENASE [NAD(+)]-RELATED"/>
    <property type="match status" value="1"/>
</dbReference>
<dbReference type="GO" id="GO:0042803">
    <property type="term" value="F:protein homodimerization activity"/>
    <property type="evidence" value="ECO:0007669"/>
    <property type="project" value="InterPro"/>
</dbReference>
<dbReference type="InterPro" id="IPR020472">
    <property type="entry name" value="WD40_PAC1"/>
</dbReference>
<evidence type="ECO:0000259" key="11">
    <source>
        <dbReference type="Pfam" id="PF07479"/>
    </source>
</evidence>
<evidence type="ECO:0000259" key="10">
    <source>
        <dbReference type="Pfam" id="PF01210"/>
    </source>
</evidence>
<evidence type="ECO:0000256" key="4">
    <source>
        <dbReference type="ARBA" id="ARBA00023002"/>
    </source>
</evidence>
<dbReference type="PRINTS" id="PR00077">
    <property type="entry name" value="GPDHDRGNASE"/>
</dbReference>
<dbReference type="EC" id="1.1.1.8" evidence="9"/>
<name>A0A0E9NB62_SAICN</name>
<dbReference type="InterPro" id="IPR006168">
    <property type="entry name" value="G3P_DH_NAD-dep"/>
</dbReference>
<dbReference type="SUPFAM" id="SSF50998">
    <property type="entry name" value="Quinoprotein alcohol dehydrogenase-like"/>
    <property type="match status" value="1"/>
</dbReference>
<reference evidence="12 13" key="2">
    <citation type="journal article" date="2014" name="J. Gen. Appl. Microbiol.">
        <title>The early diverging ascomycetous budding yeast Saitoella complicata has three histone deacetylases belonging to the Clr6, Hos2, and Rpd3 lineages.</title>
        <authorList>
            <person name="Nishida H."/>
            <person name="Matsumoto T."/>
            <person name="Kondo S."/>
            <person name="Hamamoto M."/>
            <person name="Yoshikawa H."/>
        </authorList>
    </citation>
    <scope>NUCLEOTIDE SEQUENCE [LARGE SCALE GENOMIC DNA]</scope>
    <source>
        <strain evidence="12 13">NRRL Y-17804</strain>
    </source>
</reference>
<dbReference type="STRING" id="698492.A0A0E9NB62"/>
<dbReference type="GO" id="GO:0051287">
    <property type="term" value="F:NAD binding"/>
    <property type="evidence" value="ECO:0007669"/>
    <property type="project" value="UniProtKB-UniRule"/>
</dbReference>
<dbReference type="GO" id="GO:0005634">
    <property type="term" value="C:nucleus"/>
    <property type="evidence" value="ECO:0007669"/>
    <property type="project" value="TreeGrafter"/>
</dbReference>
<comment type="catalytic activity">
    <reaction evidence="6 9">
        <text>sn-glycerol 3-phosphate + NAD(+) = dihydroxyacetone phosphate + NADH + H(+)</text>
        <dbReference type="Rhea" id="RHEA:11092"/>
        <dbReference type="ChEBI" id="CHEBI:15378"/>
        <dbReference type="ChEBI" id="CHEBI:57540"/>
        <dbReference type="ChEBI" id="CHEBI:57597"/>
        <dbReference type="ChEBI" id="CHEBI:57642"/>
        <dbReference type="ChEBI" id="CHEBI:57945"/>
        <dbReference type="EC" id="1.1.1.8"/>
    </reaction>
</comment>
<dbReference type="SMART" id="SM00320">
    <property type="entry name" value="WD40"/>
    <property type="match status" value="4"/>
</dbReference>
<dbReference type="GO" id="GO:0141152">
    <property type="term" value="F:glycerol-3-phosphate dehydrogenase (NAD+) activity"/>
    <property type="evidence" value="ECO:0007669"/>
    <property type="project" value="UniProtKB-UniRule"/>
</dbReference>
<dbReference type="InterPro" id="IPR013328">
    <property type="entry name" value="6PGD_dom2"/>
</dbReference>
<dbReference type="PRINTS" id="PR00320">
    <property type="entry name" value="GPROTEINBRPT"/>
</dbReference>
<dbReference type="GO" id="GO:0046168">
    <property type="term" value="P:glycerol-3-phosphate catabolic process"/>
    <property type="evidence" value="ECO:0007669"/>
    <property type="project" value="UniProtKB-UniRule"/>
</dbReference>
<reference evidence="12 13" key="1">
    <citation type="journal article" date="2011" name="J. Gen. Appl. Microbiol.">
        <title>Draft genome sequencing of the enigmatic yeast Saitoella complicata.</title>
        <authorList>
            <person name="Nishida H."/>
            <person name="Hamamoto M."/>
            <person name="Sugiyama J."/>
        </authorList>
    </citation>
    <scope>NUCLEOTIDE SEQUENCE [LARGE SCALE GENOMIC DNA]</scope>
    <source>
        <strain evidence="12 13">NRRL Y-17804</strain>
    </source>
</reference>
<dbReference type="EMBL" id="BACD03000007">
    <property type="protein sequence ID" value="GAO47043.1"/>
    <property type="molecule type" value="Genomic_DNA"/>
</dbReference>
<dbReference type="Gene3D" id="1.10.1040.10">
    <property type="entry name" value="N-(1-d-carboxylethyl)-l-norvaline Dehydrogenase, domain 2"/>
    <property type="match status" value="1"/>
</dbReference>
<dbReference type="PROSITE" id="PS00957">
    <property type="entry name" value="NAD_G3PDH"/>
    <property type="match status" value="1"/>
</dbReference>
<dbReference type="InterPro" id="IPR015943">
    <property type="entry name" value="WD40/YVTN_repeat-like_dom_sf"/>
</dbReference>
<evidence type="ECO:0000256" key="2">
    <source>
        <dbReference type="ARBA" id="ARBA00022574"/>
    </source>
</evidence>
<protein>
    <recommendedName>
        <fullName evidence="9">Glycerol-3-phosphate dehydrogenase [NAD(+)]</fullName>
        <ecNumber evidence="9">1.1.1.8</ecNumber>
    </recommendedName>
</protein>
<dbReference type="SUPFAM" id="SSF48179">
    <property type="entry name" value="6-phosphogluconate dehydrogenase C-terminal domain-like"/>
    <property type="match status" value="1"/>
</dbReference>
<dbReference type="InterPro" id="IPR036322">
    <property type="entry name" value="WD40_repeat_dom_sf"/>
</dbReference>
<dbReference type="SUPFAM" id="SSF51735">
    <property type="entry name" value="NAD(P)-binding Rossmann-fold domains"/>
    <property type="match status" value="1"/>
</dbReference>
<dbReference type="Gene3D" id="2.130.10.10">
    <property type="entry name" value="YVTN repeat-like/Quinoprotein amine dehydrogenase"/>
    <property type="match status" value="2"/>
</dbReference>
<organism evidence="12 13">
    <name type="scientific">Saitoella complicata (strain BCRC 22490 / CBS 7301 / JCM 7358 / NBRC 10748 / NRRL Y-17804)</name>
    <dbReference type="NCBI Taxonomy" id="698492"/>
    <lineage>
        <taxon>Eukaryota</taxon>
        <taxon>Fungi</taxon>
        <taxon>Dikarya</taxon>
        <taxon>Ascomycota</taxon>
        <taxon>Taphrinomycotina</taxon>
        <taxon>Taphrinomycotina incertae sedis</taxon>
        <taxon>Saitoella</taxon>
    </lineage>
</organism>
<dbReference type="PROSITE" id="PS50082">
    <property type="entry name" value="WD_REPEATS_2"/>
    <property type="match status" value="2"/>
</dbReference>
<dbReference type="InterPro" id="IPR008927">
    <property type="entry name" value="6-PGluconate_DH-like_C_sf"/>
</dbReference>
<evidence type="ECO:0000313" key="12">
    <source>
        <dbReference type="EMBL" id="GAO47043.1"/>
    </source>
</evidence>
<dbReference type="NCBIfam" id="TIGR03376">
    <property type="entry name" value="glycerol3P_DH"/>
    <property type="match status" value="1"/>
</dbReference>
<dbReference type="FunFam" id="1.10.1040.10:FF:000004">
    <property type="entry name" value="Glycerol-3-phosphate dehydrogenase [NAD(+)]"/>
    <property type="match status" value="1"/>
</dbReference>
<evidence type="ECO:0000256" key="7">
    <source>
        <dbReference type="PROSITE-ProRule" id="PRU00221"/>
    </source>
</evidence>
<dbReference type="InterPro" id="IPR011128">
    <property type="entry name" value="G3P_DH_NAD-dep_N"/>
</dbReference>
<proteinExistence type="inferred from homology"/>
<dbReference type="PANTHER" id="PTHR11728">
    <property type="entry name" value="GLYCEROL-3-PHOSPHATE DEHYDROGENASE"/>
    <property type="match status" value="1"/>
</dbReference>
<dbReference type="InterPro" id="IPR036291">
    <property type="entry name" value="NAD(P)-bd_dom_sf"/>
</dbReference>
<comment type="similarity">
    <text evidence="1 8">Belongs to the NAD-dependent glycerol-3-phosphate dehydrogenase family.</text>
</comment>
<dbReference type="InterPro" id="IPR019775">
    <property type="entry name" value="WD40_repeat_CS"/>
</dbReference>
<keyword evidence="2 7" id="KW-0853">WD repeat</keyword>
<dbReference type="InterPro" id="IPR017751">
    <property type="entry name" value="G3P_DH_NAD-dep_euk"/>
</dbReference>
<evidence type="ECO:0000256" key="1">
    <source>
        <dbReference type="ARBA" id="ARBA00011009"/>
    </source>
</evidence>
<evidence type="ECO:0000313" key="13">
    <source>
        <dbReference type="Proteomes" id="UP000033140"/>
    </source>
</evidence>
<dbReference type="PROSITE" id="PS50294">
    <property type="entry name" value="WD_REPEATS_REGION"/>
    <property type="match status" value="1"/>
</dbReference>
<keyword evidence="4 8" id="KW-0560">Oxidoreductase</keyword>
<comment type="caution">
    <text evidence="12">The sequence shown here is derived from an EMBL/GenBank/DDBJ whole genome shotgun (WGS) entry which is preliminary data.</text>
</comment>
<dbReference type="Pfam" id="PF07479">
    <property type="entry name" value="NAD_Gly3P_dh_C"/>
    <property type="match status" value="1"/>
</dbReference>
<dbReference type="GO" id="GO:0006114">
    <property type="term" value="P:glycerol biosynthetic process"/>
    <property type="evidence" value="ECO:0007669"/>
    <property type="project" value="UniProtKB-ARBA"/>
</dbReference>
<dbReference type="InterPro" id="IPR006109">
    <property type="entry name" value="G3P_DH_NAD-dep_C"/>
</dbReference>
<evidence type="ECO:0000256" key="9">
    <source>
        <dbReference type="RuleBase" id="RU361243"/>
    </source>
</evidence>
<accession>A0A0E9NB62</accession>
<reference evidence="12 13" key="3">
    <citation type="journal article" date="2015" name="Genome Announc.">
        <title>Draft Genome Sequence of the Archiascomycetous Yeast Saitoella complicata.</title>
        <authorList>
            <person name="Yamauchi K."/>
            <person name="Kondo S."/>
            <person name="Hamamoto M."/>
            <person name="Takahashi Y."/>
            <person name="Ogura Y."/>
            <person name="Hayashi T."/>
            <person name="Nishida H."/>
        </authorList>
    </citation>
    <scope>NUCLEOTIDE SEQUENCE [LARGE SCALE GENOMIC DNA]</scope>
    <source>
        <strain evidence="12 13">NRRL Y-17804</strain>
    </source>
</reference>
<gene>
    <name evidence="12" type="ORF">G7K_1256-t1</name>
</gene>
<sequence length="754" mass="81371">MASPALNRLKAHKAPVLSLAFAPSSSDTVASSSEDCTLRLWDLRTEKPVKAWLPNTFGADTVTSIVWSERDEGSIWVGCGTRVLGLDVRGGSGMLGGKPVVEKEVAGDEINQIALHGDLIAAADDLGDIYVWDTKADTVSSMKTNHTSIASTLLFIPHKPTPTILSGGLDSQIMHWDLTRKLPKSNLNIRDLIVEAAEGDASGQMFNPPFVNSLSLNEEGKVWAAAVGDGSVFVGRQGQDDGARGGKKRKWNEEAWEITALGGEPHRAGASVVEWAKFDPTRLVSGGNDGSVRIWDASRAFEQGEQEEEGATALVETLELGEGKKVNWLTTTERSGKGRVVIADTSGDILLYDLRGPPSNTNKLATLQAIRSAIRSSAPTFIPSLRTINNSTRLFSNTHIMAGKHTVAVVGSGNWGTAIAKIVGENTAQHSDVFNKDVKMWVFEEEVEHEGKKRPLTEVINEKHENVKYLPNIALPEGIVAEPDVVKAVEGANILIFNLPHQFVGKVCKQLRDSGKVSKDAVGISCIKGVEISKDDISLFPYTIGEELGIYVGALSGANIANEVAEEKFCETTIAYAPKDDKGVSSDTIKKLFHRDYFRVGMCEDVAGVSLAGALKNVVAVAAGFADGLGWGDNSKAAVMRVGLMEMKKFAKTFFPDVRSATFTEESCGIADLITSCLGGRNRRCAEAFVKTGKSMDELEQDMLNGQKLQGAGTAEELFHFLDKKGKTDDFKLFTAVYNIVYQGLPPDQLAENI</sequence>
<evidence type="ECO:0000256" key="8">
    <source>
        <dbReference type="RuleBase" id="RU000437"/>
    </source>
</evidence>
<keyword evidence="3" id="KW-0677">Repeat</keyword>
<evidence type="ECO:0000256" key="6">
    <source>
        <dbReference type="ARBA" id="ARBA00048683"/>
    </source>
</evidence>
<keyword evidence="5 8" id="KW-0520">NAD</keyword>
<keyword evidence="13" id="KW-1185">Reference proteome</keyword>
<evidence type="ECO:0000256" key="3">
    <source>
        <dbReference type="ARBA" id="ARBA00022737"/>
    </source>
</evidence>